<keyword evidence="2" id="KW-1185">Reference proteome</keyword>
<protein>
    <recommendedName>
        <fullName evidence="3">Zinc-ribbon domain-containing protein</fullName>
    </recommendedName>
</protein>
<evidence type="ECO:0000313" key="1">
    <source>
        <dbReference type="EMBL" id="SEO75216.1"/>
    </source>
</evidence>
<name>A0A1H8S9L6_9EURY</name>
<dbReference type="Proteomes" id="UP000198775">
    <property type="component" value="Unassembled WGS sequence"/>
</dbReference>
<gene>
    <name evidence="1" type="ORF">SAMN05216388_101838</name>
</gene>
<proteinExistence type="predicted"/>
<accession>A0A1H8S9L6</accession>
<evidence type="ECO:0000313" key="2">
    <source>
        <dbReference type="Proteomes" id="UP000198775"/>
    </source>
</evidence>
<reference evidence="2" key="1">
    <citation type="submission" date="2016-10" db="EMBL/GenBank/DDBJ databases">
        <authorList>
            <person name="Varghese N."/>
            <person name="Submissions S."/>
        </authorList>
    </citation>
    <scope>NUCLEOTIDE SEQUENCE [LARGE SCALE GENOMIC DNA]</scope>
    <source>
        <strain evidence="2">IBRC-M 10043</strain>
    </source>
</reference>
<sequence length="51" mass="5333">MGVRTVITGLLPGGGSDVVVECRNCGTTVSPGTDACPDCGRDQFCRYEIPE</sequence>
<dbReference type="EMBL" id="FOCX01000018">
    <property type="protein sequence ID" value="SEO75216.1"/>
    <property type="molecule type" value="Genomic_DNA"/>
</dbReference>
<organism evidence="1 2">
    <name type="scientific">Halorientalis persicus</name>
    <dbReference type="NCBI Taxonomy" id="1367881"/>
    <lineage>
        <taxon>Archaea</taxon>
        <taxon>Methanobacteriati</taxon>
        <taxon>Methanobacteriota</taxon>
        <taxon>Stenosarchaea group</taxon>
        <taxon>Halobacteria</taxon>
        <taxon>Halobacteriales</taxon>
        <taxon>Haloarculaceae</taxon>
        <taxon>Halorientalis</taxon>
    </lineage>
</organism>
<dbReference type="AlphaFoldDB" id="A0A1H8S9L6"/>
<evidence type="ECO:0008006" key="3">
    <source>
        <dbReference type="Google" id="ProtNLM"/>
    </source>
</evidence>